<keyword evidence="1" id="KW-1133">Transmembrane helix</keyword>
<dbReference type="Proteomes" id="UP000515909">
    <property type="component" value="Chromosome"/>
</dbReference>
<organism evidence="2 3">
    <name type="scientific">Caproicibacter fermentans</name>
    <dbReference type="NCBI Taxonomy" id="2576756"/>
    <lineage>
        <taxon>Bacteria</taxon>
        <taxon>Bacillati</taxon>
        <taxon>Bacillota</taxon>
        <taxon>Clostridia</taxon>
        <taxon>Eubacteriales</taxon>
        <taxon>Acutalibacteraceae</taxon>
        <taxon>Caproicibacter</taxon>
    </lineage>
</organism>
<feature type="transmembrane region" description="Helical" evidence="1">
    <location>
        <begin position="7"/>
        <end position="33"/>
    </location>
</feature>
<reference evidence="2 3" key="1">
    <citation type="submission" date="2020-08" db="EMBL/GenBank/DDBJ databases">
        <title>The isolate Caproiciproducens sp. 7D4C2 produces n-caproate at mildly acidic conditions from hexoses: genome and rBOX comparison with related strains and chain-elongating bacteria.</title>
        <authorList>
            <person name="Esquivel-Elizondo S."/>
            <person name="Bagci C."/>
            <person name="Temovska M."/>
            <person name="Jeon B.S."/>
            <person name="Bessarab I."/>
            <person name="Williams R.B.H."/>
            <person name="Huson D.H."/>
            <person name="Angenent L.T."/>
        </authorList>
    </citation>
    <scope>NUCLEOTIDE SEQUENCE [LARGE SCALE GENOMIC DNA]</scope>
    <source>
        <strain evidence="2 3">7D4C2</strain>
    </source>
</reference>
<dbReference type="RefSeq" id="WP_187036697.1">
    <property type="nucleotide sequence ID" value="NZ_CP060286.1"/>
</dbReference>
<evidence type="ECO:0000313" key="3">
    <source>
        <dbReference type="Proteomes" id="UP000515909"/>
    </source>
</evidence>
<name>A0A7G8TCR7_9FIRM</name>
<gene>
    <name evidence="2" type="ORF">HCR03_03750</name>
</gene>
<evidence type="ECO:0000256" key="1">
    <source>
        <dbReference type="SAM" id="Phobius"/>
    </source>
</evidence>
<sequence>MRRRSPVLTAVLIVLGTALIGLAVLYPLIFYAFDPQAQEISQIENTLKVAIPRKSSVTEYSDSTGWFGDGEVDLEVALPADADKEEMGITNKNGWLPLPIPEDLALLIYGGNGANAIHYGGIGDDWIKKTKDVSIGYYFFLNRNEQDIRSKTSPLQNQYSHDFIFALYDPIKHIFYFYKYDS</sequence>
<keyword evidence="1" id="KW-0812">Transmembrane</keyword>
<dbReference type="EMBL" id="CP060286">
    <property type="protein sequence ID" value="QNK41408.1"/>
    <property type="molecule type" value="Genomic_DNA"/>
</dbReference>
<accession>A0A7G8TCR7</accession>
<evidence type="ECO:0000313" key="2">
    <source>
        <dbReference type="EMBL" id="QNK41408.1"/>
    </source>
</evidence>
<protein>
    <submittedName>
        <fullName evidence="2">Uncharacterized protein</fullName>
    </submittedName>
</protein>
<proteinExistence type="predicted"/>
<dbReference type="AlphaFoldDB" id="A0A7G8TCR7"/>
<dbReference type="KEGG" id="cfem:HCR03_03750"/>
<keyword evidence="1" id="KW-0472">Membrane</keyword>